<dbReference type="Proteomes" id="UP000005947">
    <property type="component" value="Unassembled WGS sequence"/>
</dbReference>
<evidence type="ECO:0000313" key="1">
    <source>
        <dbReference type="EMBL" id="EGF22867.1"/>
    </source>
</evidence>
<accession>F1T6F0</accession>
<protein>
    <submittedName>
        <fullName evidence="1">Uncharacterized protein</fullName>
    </submittedName>
</protein>
<dbReference type="EMBL" id="ACGK02000002">
    <property type="protein sequence ID" value="EGF22867.1"/>
    <property type="molecule type" value="Genomic_DNA"/>
</dbReference>
<comment type="caution">
    <text evidence="1">The sequence shown here is derived from an EMBL/GenBank/DDBJ whole genome shotgun (WGS) entry which is preliminary data.</text>
</comment>
<proteinExistence type="predicted"/>
<dbReference type="AlphaFoldDB" id="F1T6F0"/>
<reference evidence="1 2" key="1">
    <citation type="submission" date="2011-02" db="EMBL/GenBank/DDBJ databases">
        <authorList>
            <person name="Muzny D."/>
            <person name="Qin X."/>
            <person name="Buhay C."/>
            <person name="Dugan-Rocha S."/>
            <person name="Ding Y."/>
            <person name="Chen G."/>
            <person name="Hawes A."/>
            <person name="Holder M."/>
            <person name="Jhangiani S."/>
            <person name="Johnson A."/>
            <person name="Khan Z."/>
            <person name="Li Z."/>
            <person name="Liu W."/>
            <person name="Liu X."/>
            <person name="Perez L."/>
            <person name="Shen H."/>
            <person name="Wang Q."/>
            <person name="Watt J."/>
            <person name="Xi L."/>
            <person name="Xin Y."/>
            <person name="Zhou J."/>
            <person name="Deng J."/>
            <person name="Jiang H."/>
            <person name="Liu Y."/>
            <person name="Qu J."/>
            <person name="Song X.-Z."/>
            <person name="Zhang L."/>
            <person name="Villasana D."/>
            <person name="Johnson A."/>
            <person name="Liu J."/>
            <person name="Liyanage D."/>
            <person name="Lorensuhewa L."/>
            <person name="Robinson T."/>
            <person name="Song A."/>
            <person name="Song B.-B."/>
            <person name="Dinh H."/>
            <person name="Thornton R."/>
            <person name="Coyle M."/>
            <person name="Francisco L."/>
            <person name="Jackson L."/>
            <person name="Javaid M."/>
            <person name="Korchina V."/>
            <person name="Kovar C."/>
            <person name="Mata R."/>
            <person name="Mathew T."/>
            <person name="Ngo R."/>
            <person name="Nguyen L."/>
            <person name="Nguyen N."/>
            <person name="Okwuonu G."/>
            <person name="Ongeri F."/>
            <person name="Pham C."/>
            <person name="Simmons D."/>
            <person name="Wilczek-Boney K."/>
            <person name="Hale W."/>
            <person name="Jakkamsetti A."/>
            <person name="Pham P."/>
            <person name="Ruth R."/>
            <person name="San Lucas F."/>
            <person name="Warren J."/>
            <person name="Zhang J."/>
            <person name="Zhao Z."/>
            <person name="Zhou C."/>
            <person name="Zhu D."/>
            <person name="Lee S."/>
            <person name="Bess C."/>
            <person name="Blankenburg K."/>
            <person name="Forbes L."/>
            <person name="Fu Q."/>
            <person name="Gubbala S."/>
            <person name="Hirani K."/>
            <person name="Jayaseelan J.C."/>
            <person name="Lara F."/>
            <person name="Munidasa M."/>
            <person name="Palculict T."/>
            <person name="Patil S."/>
            <person name="Pu L.-L."/>
            <person name="Saada N."/>
            <person name="Tang L."/>
            <person name="Weissenberger G."/>
            <person name="Zhu Y."/>
            <person name="Hemphill L."/>
            <person name="Shang Y."/>
            <person name="Youmans B."/>
            <person name="Ayvaz T."/>
            <person name="Ross M."/>
            <person name="Santibanez J."/>
            <person name="Aqrawi P."/>
            <person name="Gross S."/>
            <person name="Joshi V."/>
            <person name="Fowler G."/>
            <person name="Nazareth L."/>
            <person name="Reid J."/>
            <person name="Worley K."/>
            <person name="Petrosino J."/>
            <person name="Highlander S."/>
            <person name="Gibbs R."/>
        </authorList>
    </citation>
    <scope>NUCLEOTIDE SEQUENCE [LARGE SCALE GENOMIC DNA]</scope>
    <source>
        <strain evidence="1 2">DSM 15829</strain>
    </source>
</reference>
<gene>
    <name evidence="1" type="ORF">HMPREF0091_10862</name>
</gene>
<evidence type="ECO:0000313" key="2">
    <source>
        <dbReference type="Proteomes" id="UP000005947"/>
    </source>
</evidence>
<name>F1T6F0_9ACTN</name>
<sequence>MKRIQNAYKMYKVRARGRGARAWVALVCTGRLHGARTRAYARIRVDVCTRSAAYAYKRKRAVTKTARMVYALA</sequence>
<organism evidence="1 2">
    <name type="scientific">Fannyhessea vaginae DSM 15829</name>
    <dbReference type="NCBI Taxonomy" id="525256"/>
    <lineage>
        <taxon>Bacteria</taxon>
        <taxon>Bacillati</taxon>
        <taxon>Actinomycetota</taxon>
        <taxon>Coriobacteriia</taxon>
        <taxon>Coriobacteriales</taxon>
        <taxon>Atopobiaceae</taxon>
        <taxon>Fannyhessea</taxon>
    </lineage>
</organism>
<keyword evidence="2" id="KW-1185">Reference proteome</keyword>